<accession>A0AAU7JYI8</accession>
<reference evidence="3" key="1">
    <citation type="submission" date="2024-05" db="EMBL/GenBank/DDBJ databases">
        <authorList>
            <person name="Kim S."/>
            <person name="Heo J."/>
            <person name="Choi H."/>
            <person name="Choi Y."/>
            <person name="Kwon S.-W."/>
            <person name="Kim Y."/>
        </authorList>
    </citation>
    <scope>NUCLEOTIDE SEQUENCE</scope>
    <source>
        <strain evidence="3">KACC 23699</strain>
    </source>
</reference>
<name>A0AAU7JYI8_9MICO</name>
<dbReference type="InterPro" id="IPR002104">
    <property type="entry name" value="Integrase_catalytic"/>
</dbReference>
<proteinExistence type="predicted"/>
<dbReference type="AlphaFoldDB" id="A0AAU7JYI8"/>
<sequence>MTLTTLAPSPDDNDPIAQQLVAQVATMRTLLAQGLLNPAALGLAAPAHRPTLVPGERITVRDLATKTRLGLSEGTLRTYGTYLCFLADGWPAAAAPADKLYPGLGDRFADDVLAADLEEALRWVGRRAALGAHRRAEVRQHIGRHVLGSDGKGAEYNAVGAWRAMFRVAVKNRHLAKGFDPSQEIEKPQRLKGSRLPLEQAQMDQLWAVVENTGDDPELDALLCTTILVSGARREGLTNLTLGGVDLDECTILLIEKGMGRKKKVHQPVPDWLARDLHEFAEARGAVRPDDKVFRTRGTVAKAPKPITDRRLDYLFQRVQTSLPWADKKQVTAHVLRHHSVAVIQAASRSAVSQEFARHEPEGTHALYGRATPKEVARVVVQVYGGDHPWLHREDTD</sequence>
<dbReference type="GO" id="GO:0015074">
    <property type="term" value="P:DNA integration"/>
    <property type="evidence" value="ECO:0007669"/>
    <property type="project" value="InterPro"/>
</dbReference>
<dbReference type="GO" id="GO:0003677">
    <property type="term" value="F:DNA binding"/>
    <property type="evidence" value="ECO:0007669"/>
    <property type="project" value="InterPro"/>
</dbReference>
<dbReference type="InterPro" id="IPR013762">
    <property type="entry name" value="Integrase-like_cat_sf"/>
</dbReference>
<keyword evidence="1" id="KW-0233">DNA recombination</keyword>
<evidence type="ECO:0000259" key="2">
    <source>
        <dbReference type="PROSITE" id="PS51898"/>
    </source>
</evidence>
<dbReference type="RefSeq" id="WP_406832803.1">
    <property type="nucleotide sequence ID" value="NZ_CP157483.1"/>
</dbReference>
<dbReference type="Gene3D" id="1.10.443.10">
    <property type="entry name" value="Intergrase catalytic core"/>
    <property type="match status" value="1"/>
</dbReference>
<evidence type="ECO:0000256" key="1">
    <source>
        <dbReference type="ARBA" id="ARBA00023172"/>
    </source>
</evidence>
<dbReference type="InterPro" id="IPR011010">
    <property type="entry name" value="DNA_brk_join_enz"/>
</dbReference>
<organism evidence="3">
    <name type="scientific">Pedococcus sp. KACC 23699</name>
    <dbReference type="NCBI Taxonomy" id="3149228"/>
    <lineage>
        <taxon>Bacteria</taxon>
        <taxon>Bacillati</taxon>
        <taxon>Actinomycetota</taxon>
        <taxon>Actinomycetes</taxon>
        <taxon>Micrococcales</taxon>
        <taxon>Intrasporangiaceae</taxon>
        <taxon>Pedococcus</taxon>
    </lineage>
</organism>
<protein>
    <submittedName>
        <fullName evidence="3">Site-specific integrase</fullName>
    </submittedName>
</protein>
<evidence type="ECO:0000313" key="3">
    <source>
        <dbReference type="EMBL" id="XBO45311.1"/>
    </source>
</evidence>
<dbReference type="GO" id="GO:0006310">
    <property type="term" value="P:DNA recombination"/>
    <property type="evidence" value="ECO:0007669"/>
    <property type="project" value="UniProtKB-KW"/>
</dbReference>
<dbReference type="PROSITE" id="PS51898">
    <property type="entry name" value="TYR_RECOMBINASE"/>
    <property type="match status" value="1"/>
</dbReference>
<dbReference type="EMBL" id="CP157483">
    <property type="protein sequence ID" value="XBO45311.1"/>
    <property type="molecule type" value="Genomic_DNA"/>
</dbReference>
<feature type="domain" description="Tyr recombinase" evidence="2">
    <location>
        <begin position="191"/>
        <end position="381"/>
    </location>
</feature>
<dbReference type="SUPFAM" id="SSF56349">
    <property type="entry name" value="DNA breaking-rejoining enzymes"/>
    <property type="match status" value="1"/>
</dbReference>
<dbReference type="CDD" id="cd00397">
    <property type="entry name" value="DNA_BRE_C"/>
    <property type="match status" value="1"/>
</dbReference>
<gene>
    <name evidence="3" type="ORF">ABEG17_08270</name>
</gene>